<protein>
    <submittedName>
        <fullName evidence="2">VOC family protein</fullName>
    </submittedName>
</protein>
<evidence type="ECO:0000259" key="1">
    <source>
        <dbReference type="PROSITE" id="PS51819"/>
    </source>
</evidence>
<reference evidence="2 3" key="1">
    <citation type="submission" date="2023-07" db="EMBL/GenBank/DDBJ databases">
        <title>Novel species in genus Planococcus.</title>
        <authorList>
            <person name="Ning S."/>
        </authorList>
    </citation>
    <scope>NUCLEOTIDE SEQUENCE [LARGE SCALE GENOMIC DNA]</scope>
    <source>
        <strain evidence="2 3">N017</strain>
    </source>
</reference>
<dbReference type="EMBL" id="JAUJWU010000001">
    <property type="protein sequence ID" value="MDN7245397.1"/>
    <property type="molecule type" value="Genomic_DNA"/>
</dbReference>
<organism evidence="2 3">
    <name type="scientific">Planococcus shenhongbingii</name>
    <dbReference type="NCBI Taxonomy" id="3058398"/>
    <lineage>
        <taxon>Bacteria</taxon>
        <taxon>Bacillati</taxon>
        <taxon>Bacillota</taxon>
        <taxon>Bacilli</taxon>
        <taxon>Bacillales</taxon>
        <taxon>Caryophanaceae</taxon>
        <taxon>Planococcus</taxon>
    </lineage>
</organism>
<gene>
    <name evidence="2" type="ORF">QWY13_07780</name>
</gene>
<dbReference type="SUPFAM" id="SSF54593">
    <property type="entry name" value="Glyoxalase/Bleomycin resistance protein/Dihydroxybiphenyl dioxygenase"/>
    <property type="match status" value="1"/>
</dbReference>
<proteinExistence type="predicted"/>
<dbReference type="Gene3D" id="3.10.180.10">
    <property type="entry name" value="2,3-Dihydroxybiphenyl 1,2-Dioxygenase, domain 1"/>
    <property type="match status" value="1"/>
</dbReference>
<dbReference type="RefSeq" id="WP_301855919.1">
    <property type="nucleotide sequence ID" value="NZ_JAUJWU010000001.1"/>
</dbReference>
<dbReference type="InterPro" id="IPR037523">
    <property type="entry name" value="VOC_core"/>
</dbReference>
<dbReference type="Proteomes" id="UP001172142">
    <property type="component" value="Unassembled WGS sequence"/>
</dbReference>
<dbReference type="Pfam" id="PF00903">
    <property type="entry name" value="Glyoxalase"/>
    <property type="match status" value="1"/>
</dbReference>
<dbReference type="InterPro" id="IPR029068">
    <property type="entry name" value="Glyas_Bleomycin-R_OHBP_Dase"/>
</dbReference>
<evidence type="ECO:0000313" key="3">
    <source>
        <dbReference type="Proteomes" id="UP001172142"/>
    </source>
</evidence>
<evidence type="ECO:0000313" key="2">
    <source>
        <dbReference type="EMBL" id="MDN7245397.1"/>
    </source>
</evidence>
<dbReference type="InterPro" id="IPR004360">
    <property type="entry name" value="Glyas_Fos-R_dOase_dom"/>
</dbReference>
<name>A0ABT8NBY5_9BACL</name>
<dbReference type="PROSITE" id="PS51819">
    <property type="entry name" value="VOC"/>
    <property type="match status" value="1"/>
</dbReference>
<accession>A0ABT8NBY5</accession>
<sequence length="126" mass="14327">MEVHSIQQIGQIGVPVKDLEKAVQFYQDVLELPLLFNTGSLAFFDCNGIRLLLSLPEKEEFAHSSSILYFNVEQIHEAYAGFKRKGVSFIDEPHMVAKMGHTETWMAFFHDTQGNIHALMSEIEAQ</sequence>
<keyword evidence="3" id="KW-1185">Reference proteome</keyword>
<feature type="domain" description="VOC" evidence="1">
    <location>
        <begin position="8"/>
        <end position="122"/>
    </location>
</feature>
<comment type="caution">
    <text evidence="2">The sequence shown here is derived from an EMBL/GenBank/DDBJ whole genome shotgun (WGS) entry which is preliminary data.</text>
</comment>